<dbReference type="EMBL" id="UGQT01000001">
    <property type="protein sequence ID" value="STZ60145.1"/>
    <property type="molecule type" value="Genomic_DNA"/>
</dbReference>
<dbReference type="AlphaFoldDB" id="A0A378TJZ7"/>
<protein>
    <recommendedName>
        <fullName evidence="3">Methyltransferase</fullName>
    </recommendedName>
</protein>
<dbReference type="Proteomes" id="UP000254978">
    <property type="component" value="Unassembled WGS sequence"/>
</dbReference>
<evidence type="ECO:0000313" key="1">
    <source>
        <dbReference type="EMBL" id="STZ60145.1"/>
    </source>
</evidence>
<accession>A0A378TJZ7</accession>
<evidence type="ECO:0008006" key="3">
    <source>
        <dbReference type="Google" id="ProtNLM"/>
    </source>
</evidence>
<dbReference type="Pfam" id="PF13578">
    <property type="entry name" value="Methyltransf_24"/>
    <property type="match status" value="1"/>
</dbReference>
<dbReference type="SUPFAM" id="SSF53335">
    <property type="entry name" value="S-adenosyl-L-methionine-dependent methyltransferases"/>
    <property type="match status" value="1"/>
</dbReference>
<evidence type="ECO:0000313" key="2">
    <source>
        <dbReference type="Proteomes" id="UP000254978"/>
    </source>
</evidence>
<sequence length="207" mass="22285">MPEASPAAPTRNFDRPVSTWRDIPGWFQWRDGQEEAVAHFPDGSRFVEVGVYLGKSLCSLAEVVAASGRDIAVLGVDTCRGSGPEGVGDIDAHRPAVEHGAGTMAGLLHRNVIACGAADSVQILISDSLAAAALFPDESLTWVHLDARHDYDSVVADITAWRPKVVPGGWLTGDDFDEYAWPGVVAAVRDTLPTAQRWSLNQWRVAL</sequence>
<gene>
    <name evidence="1" type="ORF">NCTC10821_03683</name>
</gene>
<dbReference type="RefSeq" id="WP_115279412.1">
    <property type="nucleotide sequence ID" value="NZ_AP022600.1"/>
</dbReference>
<name>A0A378TJZ7_9MYCO</name>
<dbReference type="OrthoDB" id="240750at2"/>
<organism evidence="1 2">
    <name type="scientific">Mycolicibacterium tokaiense</name>
    <dbReference type="NCBI Taxonomy" id="39695"/>
    <lineage>
        <taxon>Bacteria</taxon>
        <taxon>Bacillati</taxon>
        <taxon>Actinomycetota</taxon>
        <taxon>Actinomycetes</taxon>
        <taxon>Mycobacteriales</taxon>
        <taxon>Mycobacteriaceae</taxon>
        <taxon>Mycolicibacterium</taxon>
    </lineage>
</organism>
<keyword evidence="2" id="KW-1185">Reference proteome</keyword>
<reference evidence="1 2" key="1">
    <citation type="submission" date="2018-06" db="EMBL/GenBank/DDBJ databases">
        <authorList>
            <consortium name="Pathogen Informatics"/>
            <person name="Doyle S."/>
        </authorList>
    </citation>
    <scope>NUCLEOTIDE SEQUENCE [LARGE SCALE GENOMIC DNA]</scope>
    <source>
        <strain evidence="1 2">NCTC10821</strain>
    </source>
</reference>
<dbReference type="Gene3D" id="3.40.50.150">
    <property type="entry name" value="Vaccinia Virus protein VP39"/>
    <property type="match status" value="1"/>
</dbReference>
<proteinExistence type="predicted"/>
<dbReference type="InterPro" id="IPR029063">
    <property type="entry name" value="SAM-dependent_MTases_sf"/>
</dbReference>